<evidence type="ECO:0000313" key="3">
    <source>
        <dbReference type="Proteomes" id="UP000006038"/>
    </source>
</evidence>
<keyword evidence="3" id="KW-1185">Reference proteome</keyword>
<name>J3LHV3_ORYBR</name>
<proteinExistence type="predicted"/>
<accession>J3LHV3</accession>
<dbReference type="EnsemblPlants" id="OB02G42200.1">
    <property type="protein sequence ID" value="OB02G42200.1"/>
    <property type="gene ID" value="OB02G42200"/>
</dbReference>
<evidence type="ECO:0000313" key="2">
    <source>
        <dbReference type="EnsemblPlants" id="OB02G42200.1"/>
    </source>
</evidence>
<reference evidence="2" key="1">
    <citation type="submission" date="2013-04" db="UniProtKB">
        <authorList>
            <consortium name="EnsemblPlants"/>
        </authorList>
    </citation>
    <scope>IDENTIFICATION</scope>
</reference>
<organism evidence="2">
    <name type="scientific">Oryza brachyantha</name>
    <name type="common">malo sina</name>
    <dbReference type="NCBI Taxonomy" id="4533"/>
    <lineage>
        <taxon>Eukaryota</taxon>
        <taxon>Viridiplantae</taxon>
        <taxon>Streptophyta</taxon>
        <taxon>Embryophyta</taxon>
        <taxon>Tracheophyta</taxon>
        <taxon>Spermatophyta</taxon>
        <taxon>Magnoliopsida</taxon>
        <taxon>Liliopsida</taxon>
        <taxon>Poales</taxon>
        <taxon>Poaceae</taxon>
        <taxon>BOP clade</taxon>
        <taxon>Oryzoideae</taxon>
        <taxon>Oryzeae</taxon>
        <taxon>Oryzinae</taxon>
        <taxon>Oryza</taxon>
    </lineage>
</organism>
<sequence length="60" mass="6785">KKKSSLFLSYSSSSPDDHLQASFSPLLIAKKERTKEKKSNHHWLTINPSNKCTTNPKAID</sequence>
<dbReference type="Gramene" id="OB02G42200.1">
    <property type="protein sequence ID" value="OB02G42200.1"/>
    <property type="gene ID" value="OB02G42200"/>
</dbReference>
<feature type="region of interest" description="Disordered" evidence="1">
    <location>
        <begin position="34"/>
        <end position="60"/>
    </location>
</feature>
<dbReference type="Proteomes" id="UP000006038">
    <property type="component" value="Unassembled WGS sequence"/>
</dbReference>
<protein>
    <submittedName>
        <fullName evidence="2">Uncharacterized protein</fullName>
    </submittedName>
</protein>
<feature type="compositionally biased region" description="Polar residues" evidence="1">
    <location>
        <begin position="46"/>
        <end position="60"/>
    </location>
</feature>
<dbReference type="HOGENOM" id="CLU_2948771_0_0_1"/>
<dbReference type="AlphaFoldDB" id="J3LHV3"/>
<evidence type="ECO:0000256" key="1">
    <source>
        <dbReference type="SAM" id="MobiDB-lite"/>
    </source>
</evidence>